<comment type="catalytic activity">
    <reaction evidence="1 8">
        <text>3-dehydroquinate = 3-dehydroshikimate + H2O</text>
        <dbReference type="Rhea" id="RHEA:21096"/>
        <dbReference type="ChEBI" id="CHEBI:15377"/>
        <dbReference type="ChEBI" id="CHEBI:16630"/>
        <dbReference type="ChEBI" id="CHEBI:32364"/>
        <dbReference type="EC" id="4.2.1.10"/>
    </reaction>
</comment>
<keyword evidence="8" id="KW-0057">Aromatic amino acid biosynthesis</keyword>
<dbReference type="NCBIfam" id="NF003806">
    <property type="entry name" value="PRK05395.1-3"/>
    <property type="match status" value="1"/>
</dbReference>
<evidence type="ECO:0000256" key="5">
    <source>
        <dbReference type="ARBA" id="ARBA00011193"/>
    </source>
</evidence>
<dbReference type="AlphaFoldDB" id="A0A1Y1QKG9"/>
<dbReference type="InterPro" id="IPR036441">
    <property type="entry name" value="DHquinase_II_sf"/>
</dbReference>
<dbReference type="InterPro" id="IPR001874">
    <property type="entry name" value="DHquinase_II"/>
</dbReference>
<organism evidence="12 13">
    <name type="scientific">Thiothrix lacustris</name>
    <dbReference type="NCBI Taxonomy" id="525917"/>
    <lineage>
        <taxon>Bacteria</taxon>
        <taxon>Pseudomonadati</taxon>
        <taxon>Pseudomonadota</taxon>
        <taxon>Gammaproteobacteria</taxon>
        <taxon>Thiotrichales</taxon>
        <taxon>Thiotrichaceae</taxon>
        <taxon>Thiothrix</taxon>
    </lineage>
</organism>
<dbReference type="GO" id="GO:0003855">
    <property type="term" value="F:3-dehydroquinate dehydratase activity"/>
    <property type="evidence" value="ECO:0007669"/>
    <property type="project" value="UniProtKB-UniRule"/>
</dbReference>
<dbReference type="PROSITE" id="PS01029">
    <property type="entry name" value="DEHYDROQUINASE_II"/>
    <property type="match status" value="1"/>
</dbReference>
<gene>
    <name evidence="8" type="primary">aroQ</name>
    <name evidence="12" type="ORF">BWK73_27640</name>
</gene>
<dbReference type="GO" id="GO:0008652">
    <property type="term" value="P:amino acid biosynthetic process"/>
    <property type="evidence" value="ECO:0007669"/>
    <property type="project" value="UniProtKB-KW"/>
</dbReference>
<comment type="subunit">
    <text evidence="5 8">Homododecamer.</text>
</comment>
<dbReference type="Gene3D" id="3.40.50.9100">
    <property type="entry name" value="Dehydroquinase, class II"/>
    <property type="match status" value="1"/>
</dbReference>
<evidence type="ECO:0000256" key="6">
    <source>
        <dbReference type="ARBA" id="ARBA00012060"/>
    </source>
</evidence>
<evidence type="ECO:0000313" key="13">
    <source>
        <dbReference type="Proteomes" id="UP000192491"/>
    </source>
</evidence>
<feature type="active site" description="Proton donor" evidence="8 9">
    <location>
        <position position="101"/>
    </location>
</feature>
<feature type="binding site" evidence="8 10">
    <location>
        <begin position="102"/>
        <end position="103"/>
    </location>
    <ligand>
        <name>substrate</name>
    </ligand>
</feature>
<evidence type="ECO:0000256" key="1">
    <source>
        <dbReference type="ARBA" id="ARBA00001864"/>
    </source>
</evidence>
<comment type="caution">
    <text evidence="12">The sequence shown here is derived from an EMBL/GenBank/DDBJ whole genome shotgun (WGS) entry which is preliminary data.</text>
</comment>
<dbReference type="GO" id="GO:0009073">
    <property type="term" value="P:aromatic amino acid family biosynthetic process"/>
    <property type="evidence" value="ECO:0007669"/>
    <property type="project" value="UniProtKB-KW"/>
</dbReference>
<dbReference type="NCBIfam" id="NF003807">
    <property type="entry name" value="PRK05395.1-4"/>
    <property type="match status" value="1"/>
</dbReference>
<dbReference type="NCBIfam" id="NF003804">
    <property type="entry name" value="PRK05395.1-1"/>
    <property type="match status" value="1"/>
</dbReference>
<dbReference type="HAMAP" id="MF_00169">
    <property type="entry name" value="AroQ"/>
    <property type="match status" value="1"/>
</dbReference>
<evidence type="ECO:0000256" key="2">
    <source>
        <dbReference type="ARBA" id="ARBA00003924"/>
    </source>
</evidence>
<dbReference type="NCBIfam" id="NF003805">
    <property type="entry name" value="PRK05395.1-2"/>
    <property type="match status" value="1"/>
</dbReference>
<feature type="active site" description="Proton acceptor" evidence="8 9">
    <location>
        <position position="23"/>
    </location>
</feature>
<evidence type="ECO:0000256" key="10">
    <source>
        <dbReference type="PIRSR" id="PIRSR001399-2"/>
    </source>
</evidence>
<name>A0A1Y1QKG9_9GAMM</name>
<dbReference type="UniPathway" id="UPA00053">
    <property type="reaction ID" value="UER00086"/>
</dbReference>
<feature type="binding site" evidence="8 10">
    <location>
        <position position="112"/>
    </location>
    <ligand>
        <name>substrate</name>
    </ligand>
</feature>
<dbReference type="PANTHER" id="PTHR21272:SF3">
    <property type="entry name" value="CATABOLIC 3-DEHYDROQUINASE"/>
    <property type="match status" value="1"/>
</dbReference>
<evidence type="ECO:0000256" key="7">
    <source>
        <dbReference type="ARBA" id="ARBA00023239"/>
    </source>
</evidence>
<dbReference type="SUPFAM" id="SSF52304">
    <property type="entry name" value="Type II 3-dehydroquinate dehydratase"/>
    <property type="match status" value="1"/>
</dbReference>
<dbReference type="GO" id="GO:0009423">
    <property type="term" value="P:chorismate biosynthetic process"/>
    <property type="evidence" value="ECO:0007669"/>
    <property type="project" value="UniProtKB-UniRule"/>
</dbReference>
<proteinExistence type="inferred from homology"/>
<dbReference type="CDD" id="cd00466">
    <property type="entry name" value="DHQase_II"/>
    <property type="match status" value="1"/>
</dbReference>
<evidence type="ECO:0000256" key="4">
    <source>
        <dbReference type="ARBA" id="ARBA00011037"/>
    </source>
</evidence>
<reference evidence="12 13" key="1">
    <citation type="submission" date="2017-01" db="EMBL/GenBank/DDBJ databases">
        <title>Novel large sulfur bacteria in the metagenomes of groundwater-fed chemosynthetic microbial mats in the Lake Huron basin.</title>
        <authorList>
            <person name="Sharrar A.M."/>
            <person name="Flood B.E."/>
            <person name="Bailey J.V."/>
            <person name="Jones D.S."/>
            <person name="Biddanda B."/>
            <person name="Ruberg S.A."/>
            <person name="Marcus D.N."/>
            <person name="Dick G.J."/>
        </authorList>
    </citation>
    <scope>NUCLEOTIDE SEQUENCE [LARGE SCALE GENOMIC DNA]</scope>
    <source>
        <strain evidence="12">A8</strain>
    </source>
</reference>
<keyword evidence="8" id="KW-0028">Amino-acid biosynthesis</keyword>
<dbReference type="GO" id="GO:0019631">
    <property type="term" value="P:quinate catabolic process"/>
    <property type="evidence" value="ECO:0007669"/>
    <property type="project" value="TreeGrafter"/>
</dbReference>
<protein>
    <recommendedName>
        <fullName evidence="6 8">3-dehydroquinate dehydratase</fullName>
        <shortName evidence="8">3-dehydroquinase</shortName>
        <ecNumber evidence="6 8">4.2.1.10</ecNumber>
    </recommendedName>
    <alternativeName>
        <fullName evidence="8">Type II DHQase</fullName>
    </alternativeName>
</protein>
<dbReference type="Proteomes" id="UP000192491">
    <property type="component" value="Unassembled WGS sequence"/>
</dbReference>
<dbReference type="EC" id="4.2.1.10" evidence="6 8"/>
<feature type="binding site" evidence="8 10">
    <location>
        <position position="81"/>
    </location>
    <ligand>
        <name>substrate</name>
    </ligand>
</feature>
<sequence length="158" mass="17168">MATILLLNGPNLNLLGKREPGHYGSLSLPQIESNLTALATERGQTLLCYQNNTEGALVDRIHLAMDEGVEFIIINPGAYTHTSIALRDALLGVAIPFIEIHLSNVHRRESFRHHSYLSDIAEGVILGLGAVGYELALYAAIQKTSTNMTKALPHDGRA</sequence>
<dbReference type="InterPro" id="IPR018509">
    <property type="entry name" value="DHquinase_II_CS"/>
</dbReference>
<feature type="binding site" evidence="8 10">
    <location>
        <position position="75"/>
    </location>
    <ligand>
        <name>substrate</name>
    </ligand>
</feature>
<feature type="binding site" evidence="8 10">
    <location>
        <position position="88"/>
    </location>
    <ligand>
        <name>substrate</name>
    </ligand>
</feature>
<accession>A0A1Y1QKG9</accession>
<dbReference type="NCBIfam" id="TIGR01088">
    <property type="entry name" value="aroQ"/>
    <property type="match status" value="1"/>
</dbReference>
<keyword evidence="7 8" id="KW-0456">Lyase</keyword>
<dbReference type="PANTHER" id="PTHR21272">
    <property type="entry name" value="CATABOLIC 3-DEHYDROQUINASE"/>
    <property type="match status" value="1"/>
</dbReference>
<dbReference type="Pfam" id="PF01220">
    <property type="entry name" value="DHquinase_II"/>
    <property type="match status" value="1"/>
</dbReference>
<dbReference type="PIRSF" id="PIRSF001399">
    <property type="entry name" value="DHquinase_II"/>
    <property type="match status" value="1"/>
</dbReference>
<evidence type="ECO:0000256" key="8">
    <source>
        <dbReference type="HAMAP-Rule" id="MF_00169"/>
    </source>
</evidence>
<dbReference type="EMBL" id="MTEJ01000205">
    <property type="protein sequence ID" value="OQX07584.1"/>
    <property type="molecule type" value="Genomic_DNA"/>
</dbReference>
<feature type="site" description="Transition state stabilizer" evidence="8 11">
    <location>
        <position position="18"/>
    </location>
</feature>
<evidence type="ECO:0000256" key="11">
    <source>
        <dbReference type="PIRSR" id="PIRSR001399-3"/>
    </source>
</evidence>
<evidence type="ECO:0000313" key="12">
    <source>
        <dbReference type="EMBL" id="OQX07584.1"/>
    </source>
</evidence>
<comment type="pathway">
    <text evidence="3 8">Metabolic intermediate biosynthesis; chorismate biosynthesis; chorismate from D-erythrose 4-phosphate and phosphoenolpyruvate: step 3/7.</text>
</comment>
<comment type="function">
    <text evidence="2 8">Catalyzes a trans-dehydration via an enolate intermediate.</text>
</comment>
<evidence type="ECO:0000256" key="3">
    <source>
        <dbReference type="ARBA" id="ARBA00004902"/>
    </source>
</evidence>
<evidence type="ECO:0000256" key="9">
    <source>
        <dbReference type="PIRSR" id="PIRSR001399-1"/>
    </source>
</evidence>
<comment type="similarity">
    <text evidence="4 8">Belongs to the type-II 3-dehydroquinase family.</text>
</comment>